<reference evidence="1 2" key="1">
    <citation type="journal article" date="2018" name="Front. Microbiol.">
        <title>Genome-Based Analysis Reveals the Taxonomy and Diversity of the Family Idiomarinaceae.</title>
        <authorList>
            <person name="Liu Y."/>
            <person name="Lai Q."/>
            <person name="Shao Z."/>
        </authorList>
    </citation>
    <scope>NUCLEOTIDE SEQUENCE [LARGE SCALE GENOMIC DNA]</scope>
    <source>
        <strain evidence="1 2">GBSy1</strain>
    </source>
</reference>
<evidence type="ECO:0000313" key="2">
    <source>
        <dbReference type="Proteomes" id="UP000287410"/>
    </source>
</evidence>
<dbReference type="Proteomes" id="UP000287410">
    <property type="component" value="Unassembled WGS sequence"/>
</dbReference>
<gene>
    <name evidence="1" type="ORF">CWE12_08660</name>
</gene>
<dbReference type="InterPro" id="IPR023373">
    <property type="entry name" value="YmcC_sf"/>
</dbReference>
<proteinExistence type="predicted"/>
<dbReference type="Gene3D" id="2.40.360.10">
    <property type="entry name" value="YmcC-like"/>
    <property type="match status" value="1"/>
</dbReference>
<protein>
    <submittedName>
        <fullName evidence="1">YjbF family lipoprotein</fullName>
    </submittedName>
</protein>
<sequence length="209" mass="23422">MAGLVTAIVGCTAVTEETRATLEYAFSKPDDVQLSADEINDFPYTALYAKWDDSAQILIVLGYIDSGEYNWVSADRETMVTVNGRVVRTAGVDYELMAVSNLSQDPLQCVVTAPANCALSWQRQIDIGTEDSRYTRSVRSEFRILGDEVLQLPSGEYQVTRVEEHGTIGSQKFHNTFWIEADGHVVKSRQLIVPERKLLELTQVKWVGR</sequence>
<dbReference type="InterPro" id="IPR021308">
    <property type="entry name" value="GfcB"/>
</dbReference>
<keyword evidence="2" id="KW-1185">Reference proteome</keyword>
<dbReference type="Pfam" id="PF11102">
    <property type="entry name" value="YjbF"/>
    <property type="match status" value="1"/>
</dbReference>
<comment type="caution">
    <text evidence="1">The sequence shown here is derived from an EMBL/GenBank/DDBJ whole genome shotgun (WGS) entry which is preliminary data.</text>
</comment>
<dbReference type="EMBL" id="PIPN01000003">
    <property type="protein sequence ID" value="RUO30128.1"/>
    <property type="molecule type" value="Genomic_DNA"/>
</dbReference>
<keyword evidence="1" id="KW-0449">Lipoprotein</keyword>
<organism evidence="1 2">
    <name type="scientific">Aliidiomarina sedimenti</name>
    <dbReference type="NCBI Taxonomy" id="1933879"/>
    <lineage>
        <taxon>Bacteria</taxon>
        <taxon>Pseudomonadati</taxon>
        <taxon>Pseudomonadota</taxon>
        <taxon>Gammaproteobacteria</taxon>
        <taxon>Alteromonadales</taxon>
        <taxon>Idiomarinaceae</taxon>
        <taxon>Aliidiomarina</taxon>
    </lineage>
</organism>
<dbReference type="SUPFAM" id="SSF159270">
    <property type="entry name" value="YmcC-like"/>
    <property type="match status" value="1"/>
</dbReference>
<evidence type="ECO:0000313" key="1">
    <source>
        <dbReference type="EMBL" id="RUO30128.1"/>
    </source>
</evidence>
<accession>A0ABY0BZJ5</accession>
<name>A0ABY0BZJ5_9GAMM</name>